<name>A0A1H0QN53_9BACT</name>
<organism evidence="8 9">
    <name type="scientific">Desulforhopalus singaporensis</name>
    <dbReference type="NCBI Taxonomy" id="91360"/>
    <lineage>
        <taxon>Bacteria</taxon>
        <taxon>Pseudomonadati</taxon>
        <taxon>Thermodesulfobacteriota</taxon>
        <taxon>Desulfobulbia</taxon>
        <taxon>Desulfobulbales</taxon>
        <taxon>Desulfocapsaceae</taxon>
        <taxon>Desulforhopalus</taxon>
    </lineage>
</organism>
<gene>
    <name evidence="8" type="ORF">SAMN05660330_02045</name>
</gene>
<dbReference type="FunFam" id="3.40.50.2300:FF:000001">
    <property type="entry name" value="DNA-binding response regulator PhoB"/>
    <property type="match status" value="1"/>
</dbReference>
<evidence type="ECO:0000313" key="9">
    <source>
        <dbReference type="Proteomes" id="UP000199073"/>
    </source>
</evidence>
<evidence type="ECO:0000256" key="1">
    <source>
        <dbReference type="ARBA" id="ARBA00022553"/>
    </source>
</evidence>
<dbReference type="Proteomes" id="UP000199073">
    <property type="component" value="Unassembled WGS sequence"/>
</dbReference>
<dbReference type="RefSeq" id="WP_092222453.1">
    <property type="nucleotide sequence ID" value="NZ_FNJI01000012.1"/>
</dbReference>
<dbReference type="PANTHER" id="PTHR44591">
    <property type="entry name" value="STRESS RESPONSE REGULATOR PROTEIN 1"/>
    <property type="match status" value="1"/>
</dbReference>
<evidence type="ECO:0000256" key="2">
    <source>
        <dbReference type="ARBA" id="ARBA00023012"/>
    </source>
</evidence>
<feature type="modified residue" description="4-aspartylphosphate" evidence="6">
    <location>
        <position position="52"/>
    </location>
</feature>
<evidence type="ECO:0000256" key="3">
    <source>
        <dbReference type="ARBA" id="ARBA00023015"/>
    </source>
</evidence>
<dbReference type="OrthoDB" id="9788090at2"/>
<dbReference type="GO" id="GO:0000160">
    <property type="term" value="P:phosphorelay signal transduction system"/>
    <property type="evidence" value="ECO:0007669"/>
    <property type="project" value="UniProtKB-KW"/>
</dbReference>
<accession>A0A1H0QN53</accession>
<proteinExistence type="predicted"/>
<dbReference type="Pfam" id="PF00072">
    <property type="entry name" value="Response_reg"/>
    <property type="match status" value="1"/>
</dbReference>
<dbReference type="AlphaFoldDB" id="A0A1H0QN53"/>
<keyword evidence="9" id="KW-1185">Reference proteome</keyword>
<reference evidence="8 9" key="1">
    <citation type="submission" date="2016-10" db="EMBL/GenBank/DDBJ databases">
        <authorList>
            <person name="de Groot N.N."/>
        </authorList>
    </citation>
    <scope>NUCLEOTIDE SEQUENCE [LARGE SCALE GENOMIC DNA]</scope>
    <source>
        <strain evidence="8 9">DSM 12130</strain>
    </source>
</reference>
<feature type="domain" description="Response regulatory" evidence="7">
    <location>
        <begin position="3"/>
        <end position="115"/>
    </location>
</feature>
<protein>
    <submittedName>
        <fullName evidence="8">Response regulator receiver domain-containing protein</fullName>
    </submittedName>
</protein>
<dbReference type="PROSITE" id="PS50110">
    <property type="entry name" value="RESPONSE_REGULATORY"/>
    <property type="match status" value="1"/>
</dbReference>
<evidence type="ECO:0000256" key="5">
    <source>
        <dbReference type="ARBA" id="ARBA00023163"/>
    </source>
</evidence>
<evidence type="ECO:0000256" key="4">
    <source>
        <dbReference type="ARBA" id="ARBA00023125"/>
    </source>
</evidence>
<dbReference type="SUPFAM" id="SSF52172">
    <property type="entry name" value="CheY-like"/>
    <property type="match status" value="1"/>
</dbReference>
<dbReference type="InterPro" id="IPR050595">
    <property type="entry name" value="Bact_response_regulator"/>
</dbReference>
<dbReference type="EMBL" id="FNJI01000012">
    <property type="protein sequence ID" value="SDP18783.1"/>
    <property type="molecule type" value="Genomic_DNA"/>
</dbReference>
<dbReference type="Gene3D" id="3.40.50.2300">
    <property type="match status" value="1"/>
</dbReference>
<sequence length="119" mass="13482">MKKILLVDDEQSIHTVYTAEFEDEGYEVISAFDGDEGLEKFSNEAVDLVILDIHMPGKTGIEVLRQMKKLKADVPVILSSAYQEYKRDLGSWASEEYIVKSGNLDDLKASVRRLLSEKK</sequence>
<dbReference type="InterPro" id="IPR011006">
    <property type="entry name" value="CheY-like_superfamily"/>
</dbReference>
<dbReference type="PANTHER" id="PTHR44591:SF18">
    <property type="entry name" value="REGULATORY PROTEIN"/>
    <property type="match status" value="1"/>
</dbReference>
<keyword evidence="3" id="KW-0805">Transcription regulation</keyword>
<evidence type="ECO:0000256" key="6">
    <source>
        <dbReference type="PROSITE-ProRule" id="PRU00169"/>
    </source>
</evidence>
<keyword evidence="4" id="KW-0238">DNA-binding</keyword>
<keyword evidence="5" id="KW-0804">Transcription</keyword>
<keyword evidence="2" id="KW-0902">Two-component regulatory system</keyword>
<dbReference type="GO" id="GO:0003677">
    <property type="term" value="F:DNA binding"/>
    <property type="evidence" value="ECO:0007669"/>
    <property type="project" value="UniProtKB-KW"/>
</dbReference>
<dbReference type="STRING" id="91360.SAMN05660330_02045"/>
<evidence type="ECO:0000313" key="8">
    <source>
        <dbReference type="EMBL" id="SDP18783.1"/>
    </source>
</evidence>
<dbReference type="SMART" id="SM00448">
    <property type="entry name" value="REC"/>
    <property type="match status" value="1"/>
</dbReference>
<keyword evidence="1 6" id="KW-0597">Phosphoprotein</keyword>
<evidence type="ECO:0000259" key="7">
    <source>
        <dbReference type="PROSITE" id="PS50110"/>
    </source>
</evidence>
<dbReference type="InterPro" id="IPR001789">
    <property type="entry name" value="Sig_transdc_resp-reg_receiver"/>
</dbReference>